<gene>
    <name evidence="1" type="primary">BZIP9</name>
    <name evidence="1" type="ORF">CR513_34745</name>
</gene>
<dbReference type="STRING" id="157652.A0A371G126"/>
<dbReference type="OrthoDB" id="1299653at2759"/>
<accession>A0A371G126</accession>
<keyword evidence="2" id="KW-1185">Reference proteome</keyword>
<comment type="caution">
    <text evidence="1">The sequence shown here is derived from an EMBL/GenBank/DDBJ whole genome shotgun (WGS) entry which is preliminary data.</text>
</comment>
<dbReference type="Proteomes" id="UP000257109">
    <property type="component" value="Unassembled WGS sequence"/>
</dbReference>
<evidence type="ECO:0000313" key="2">
    <source>
        <dbReference type="Proteomes" id="UP000257109"/>
    </source>
</evidence>
<proteinExistence type="predicted"/>
<organism evidence="1 2">
    <name type="scientific">Mucuna pruriens</name>
    <name type="common">Velvet bean</name>
    <name type="synonym">Dolichos pruriens</name>
    <dbReference type="NCBI Taxonomy" id="157652"/>
    <lineage>
        <taxon>Eukaryota</taxon>
        <taxon>Viridiplantae</taxon>
        <taxon>Streptophyta</taxon>
        <taxon>Embryophyta</taxon>
        <taxon>Tracheophyta</taxon>
        <taxon>Spermatophyta</taxon>
        <taxon>Magnoliopsida</taxon>
        <taxon>eudicotyledons</taxon>
        <taxon>Gunneridae</taxon>
        <taxon>Pentapetalae</taxon>
        <taxon>rosids</taxon>
        <taxon>fabids</taxon>
        <taxon>Fabales</taxon>
        <taxon>Fabaceae</taxon>
        <taxon>Papilionoideae</taxon>
        <taxon>50 kb inversion clade</taxon>
        <taxon>NPAAA clade</taxon>
        <taxon>indigoferoid/millettioid clade</taxon>
        <taxon>Phaseoleae</taxon>
        <taxon>Mucuna</taxon>
    </lineage>
</organism>
<protein>
    <submittedName>
        <fullName evidence="1">Basic leucine zipper 9</fullName>
    </submittedName>
</protein>
<dbReference type="EMBL" id="QJKJ01007109">
    <property type="protein sequence ID" value="RDX84230.1"/>
    <property type="molecule type" value="Genomic_DNA"/>
</dbReference>
<dbReference type="AlphaFoldDB" id="A0A371G126"/>
<name>A0A371G126_MUCPR</name>
<sequence length="97" mass="10369">MVVKLAEDIVTRGPVCRYNNEIVQNQNQSQLSSPSQLNRCMAHVSPTITVHGNNAASYGGGITVSGQNSPLGLANLDMPCTDFNSDNAISSMTTMWP</sequence>
<feature type="non-terminal residue" evidence="1">
    <location>
        <position position="1"/>
    </location>
</feature>
<evidence type="ECO:0000313" key="1">
    <source>
        <dbReference type="EMBL" id="RDX84230.1"/>
    </source>
</evidence>
<reference evidence="1" key="1">
    <citation type="submission" date="2018-05" db="EMBL/GenBank/DDBJ databases">
        <title>Draft genome of Mucuna pruriens seed.</title>
        <authorList>
            <person name="Nnadi N.E."/>
            <person name="Vos R."/>
            <person name="Hasami M.H."/>
            <person name="Devisetty U.K."/>
            <person name="Aguiy J.C."/>
        </authorList>
    </citation>
    <scope>NUCLEOTIDE SEQUENCE [LARGE SCALE GENOMIC DNA]</scope>
    <source>
        <strain evidence="1">JCA_2017</strain>
    </source>
</reference>